<evidence type="ECO:0000256" key="1">
    <source>
        <dbReference type="SAM" id="MobiDB-lite"/>
    </source>
</evidence>
<feature type="non-terminal residue" evidence="2">
    <location>
        <position position="1"/>
    </location>
</feature>
<evidence type="ECO:0000313" key="3">
    <source>
        <dbReference type="Proteomes" id="UP000237000"/>
    </source>
</evidence>
<feature type="region of interest" description="Disordered" evidence="1">
    <location>
        <begin position="21"/>
        <end position="41"/>
    </location>
</feature>
<dbReference type="AlphaFoldDB" id="A0A2P5F9T6"/>
<name>A0A2P5F9T6_TREOI</name>
<accession>A0A2P5F9T6</accession>
<comment type="caution">
    <text evidence="2">The sequence shown here is derived from an EMBL/GenBank/DDBJ whole genome shotgun (WGS) entry which is preliminary data.</text>
</comment>
<keyword evidence="3" id="KW-1185">Reference proteome</keyword>
<sequence length="119" mass="13406">QRVLSFSENTQFSITIFTKYPYPKINNKPKNKPKKKKKWRKEGKLLTVSDYGIRYALMSHHEGEVQGEPEDEDERPLLLLESLPEVPRDLASLRETEQASAGSFFIGVNGGVNGLDGNG</sequence>
<protein>
    <submittedName>
        <fullName evidence="2">Uncharacterized protein</fullName>
    </submittedName>
</protein>
<organism evidence="2 3">
    <name type="scientific">Trema orientale</name>
    <name type="common">Charcoal tree</name>
    <name type="synonym">Celtis orientalis</name>
    <dbReference type="NCBI Taxonomy" id="63057"/>
    <lineage>
        <taxon>Eukaryota</taxon>
        <taxon>Viridiplantae</taxon>
        <taxon>Streptophyta</taxon>
        <taxon>Embryophyta</taxon>
        <taxon>Tracheophyta</taxon>
        <taxon>Spermatophyta</taxon>
        <taxon>Magnoliopsida</taxon>
        <taxon>eudicotyledons</taxon>
        <taxon>Gunneridae</taxon>
        <taxon>Pentapetalae</taxon>
        <taxon>rosids</taxon>
        <taxon>fabids</taxon>
        <taxon>Rosales</taxon>
        <taxon>Cannabaceae</taxon>
        <taxon>Trema</taxon>
    </lineage>
</organism>
<gene>
    <name evidence="2" type="ORF">TorRG33x02_095860</name>
</gene>
<evidence type="ECO:0000313" key="2">
    <source>
        <dbReference type="EMBL" id="PON94551.1"/>
    </source>
</evidence>
<dbReference type="InParanoid" id="A0A2P5F9T6"/>
<feature type="compositionally biased region" description="Basic residues" evidence="1">
    <location>
        <begin position="27"/>
        <end position="41"/>
    </location>
</feature>
<dbReference type="Proteomes" id="UP000237000">
    <property type="component" value="Unassembled WGS sequence"/>
</dbReference>
<proteinExistence type="predicted"/>
<reference evidence="3" key="1">
    <citation type="submission" date="2016-06" db="EMBL/GenBank/DDBJ databases">
        <title>Parallel loss of symbiosis genes in relatives of nitrogen-fixing non-legume Parasponia.</title>
        <authorList>
            <person name="Van Velzen R."/>
            <person name="Holmer R."/>
            <person name="Bu F."/>
            <person name="Rutten L."/>
            <person name="Van Zeijl A."/>
            <person name="Liu W."/>
            <person name="Santuari L."/>
            <person name="Cao Q."/>
            <person name="Sharma T."/>
            <person name="Shen D."/>
            <person name="Roswanjaya Y."/>
            <person name="Wardhani T."/>
            <person name="Kalhor M.S."/>
            <person name="Jansen J."/>
            <person name="Van den Hoogen J."/>
            <person name="Gungor B."/>
            <person name="Hartog M."/>
            <person name="Hontelez J."/>
            <person name="Verver J."/>
            <person name="Yang W.-C."/>
            <person name="Schijlen E."/>
            <person name="Repin R."/>
            <person name="Schilthuizen M."/>
            <person name="Schranz E."/>
            <person name="Heidstra R."/>
            <person name="Miyata K."/>
            <person name="Fedorova E."/>
            <person name="Kohlen W."/>
            <person name="Bisseling T."/>
            <person name="Smit S."/>
            <person name="Geurts R."/>
        </authorList>
    </citation>
    <scope>NUCLEOTIDE SEQUENCE [LARGE SCALE GENOMIC DNA]</scope>
    <source>
        <strain evidence="3">cv. RG33-2</strain>
    </source>
</reference>
<dbReference type="EMBL" id="JXTC01000050">
    <property type="protein sequence ID" value="PON94551.1"/>
    <property type="molecule type" value="Genomic_DNA"/>
</dbReference>